<dbReference type="AlphaFoldDB" id="A0A1R3FUV8"/>
<proteinExistence type="predicted"/>
<evidence type="ECO:0000313" key="2">
    <source>
        <dbReference type="Proteomes" id="UP000187203"/>
    </source>
</evidence>
<sequence>MAAIDRSLQAREATLKLLKFHLTRAQQRMKTQRNEG</sequence>
<organism evidence="1 2">
    <name type="scientific">Corchorus olitorius</name>
    <dbReference type="NCBI Taxonomy" id="93759"/>
    <lineage>
        <taxon>Eukaryota</taxon>
        <taxon>Viridiplantae</taxon>
        <taxon>Streptophyta</taxon>
        <taxon>Embryophyta</taxon>
        <taxon>Tracheophyta</taxon>
        <taxon>Spermatophyta</taxon>
        <taxon>Magnoliopsida</taxon>
        <taxon>eudicotyledons</taxon>
        <taxon>Gunneridae</taxon>
        <taxon>Pentapetalae</taxon>
        <taxon>rosids</taxon>
        <taxon>malvids</taxon>
        <taxon>Malvales</taxon>
        <taxon>Malvaceae</taxon>
        <taxon>Grewioideae</taxon>
        <taxon>Apeibeae</taxon>
        <taxon>Corchorus</taxon>
    </lineage>
</organism>
<accession>A0A1R3FUV8</accession>
<dbReference type="OrthoDB" id="1305349at2759"/>
<dbReference type="Proteomes" id="UP000187203">
    <property type="component" value="Unassembled WGS sequence"/>
</dbReference>
<dbReference type="EMBL" id="AWUE01024823">
    <property type="protein sequence ID" value="OMO49624.1"/>
    <property type="molecule type" value="Genomic_DNA"/>
</dbReference>
<comment type="caution">
    <text evidence="1">The sequence shown here is derived from an EMBL/GenBank/DDBJ whole genome shotgun (WGS) entry which is preliminary data.</text>
</comment>
<evidence type="ECO:0000313" key="1">
    <source>
        <dbReference type="EMBL" id="OMO49624.1"/>
    </source>
</evidence>
<reference evidence="2" key="1">
    <citation type="submission" date="2013-09" db="EMBL/GenBank/DDBJ databases">
        <title>Corchorus olitorius genome sequencing.</title>
        <authorList>
            <person name="Alam M."/>
            <person name="Haque M.S."/>
            <person name="Islam M.S."/>
            <person name="Emdad E.M."/>
            <person name="Islam M.M."/>
            <person name="Ahmed B."/>
            <person name="Halim A."/>
            <person name="Hossen Q.M.M."/>
            <person name="Hossain M.Z."/>
            <person name="Ahmed R."/>
            <person name="Khan M.M."/>
            <person name="Islam R."/>
            <person name="Rashid M.M."/>
            <person name="Khan S.A."/>
            <person name="Rahman M.S."/>
            <person name="Alam M."/>
            <person name="Yahiya A.S."/>
            <person name="Khan M.S."/>
            <person name="Azam M.S."/>
            <person name="Haque T."/>
            <person name="Lashkar M.Z.H."/>
            <person name="Akhand A.I."/>
            <person name="Morshed G."/>
            <person name="Roy S."/>
            <person name="Uddin K.S."/>
            <person name="Rabeya T."/>
            <person name="Hossain A.S."/>
            <person name="Chowdhury A."/>
            <person name="Snigdha A.R."/>
            <person name="Mortoza M.S."/>
            <person name="Matin S.A."/>
            <person name="Hoque S.M.E."/>
            <person name="Islam M.K."/>
            <person name="Roy D.K."/>
            <person name="Haider R."/>
            <person name="Moosa M.M."/>
            <person name="Elias S.M."/>
            <person name="Hasan A.M."/>
            <person name="Jahan S."/>
            <person name="Shafiuddin M."/>
            <person name="Mahmood N."/>
            <person name="Shommy N.S."/>
        </authorList>
    </citation>
    <scope>NUCLEOTIDE SEQUENCE [LARGE SCALE GENOMIC DNA]</scope>
    <source>
        <strain evidence="2">cv. O-4</strain>
    </source>
</reference>
<gene>
    <name evidence="1" type="ORF">COLO4_38467</name>
</gene>
<keyword evidence="2" id="KW-1185">Reference proteome</keyword>
<protein>
    <submittedName>
        <fullName evidence="1">Uncharacterized protein</fullName>
    </submittedName>
</protein>
<name>A0A1R3FUV8_9ROSI</name>